<evidence type="ECO:0000256" key="1">
    <source>
        <dbReference type="SAM" id="Phobius"/>
    </source>
</evidence>
<feature type="transmembrane region" description="Helical" evidence="1">
    <location>
        <begin position="36"/>
        <end position="54"/>
    </location>
</feature>
<keyword evidence="3" id="KW-1185">Reference proteome</keyword>
<accession>A0ABR9AWK0</accession>
<sequence>MAGFLADYLFNPLLQEGGLLASTVGEYIGTGPTRGIGLLFIVAGIFTVIIAAITSKIKSILELKHGRSSHSM</sequence>
<protein>
    <submittedName>
        <fullName evidence="2">Uncharacterized protein</fullName>
    </submittedName>
</protein>
<organism evidence="2 3">
    <name type="scientific">Paenibacillus arenosi</name>
    <dbReference type="NCBI Taxonomy" id="2774142"/>
    <lineage>
        <taxon>Bacteria</taxon>
        <taxon>Bacillati</taxon>
        <taxon>Bacillota</taxon>
        <taxon>Bacilli</taxon>
        <taxon>Bacillales</taxon>
        <taxon>Paenibacillaceae</taxon>
        <taxon>Paenibacillus</taxon>
    </lineage>
</organism>
<gene>
    <name evidence="2" type="ORF">IFO66_09085</name>
</gene>
<evidence type="ECO:0000313" key="3">
    <source>
        <dbReference type="Proteomes" id="UP000634529"/>
    </source>
</evidence>
<proteinExistence type="predicted"/>
<dbReference type="EMBL" id="JACYTN010000004">
    <property type="protein sequence ID" value="MBD8498468.1"/>
    <property type="molecule type" value="Genomic_DNA"/>
</dbReference>
<keyword evidence="1" id="KW-1133">Transmembrane helix</keyword>
<dbReference type="Proteomes" id="UP000634529">
    <property type="component" value="Unassembled WGS sequence"/>
</dbReference>
<reference evidence="2 3" key="1">
    <citation type="submission" date="2020-09" db="EMBL/GenBank/DDBJ databases">
        <title>Paenibacillus sp. CAU 1523 isolated from sand of Haeundae Beach.</title>
        <authorList>
            <person name="Kim W."/>
        </authorList>
    </citation>
    <scope>NUCLEOTIDE SEQUENCE [LARGE SCALE GENOMIC DNA]</scope>
    <source>
        <strain evidence="2 3">CAU 1523</strain>
    </source>
</reference>
<name>A0ABR9AWK0_9BACL</name>
<evidence type="ECO:0000313" key="2">
    <source>
        <dbReference type="EMBL" id="MBD8498468.1"/>
    </source>
</evidence>
<keyword evidence="1" id="KW-0812">Transmembrane</keyword>
<comment type="caution">
    <text evidence="2">The sequence shown here is derived from an EMBL/GenBank/DDBJ whole genome shotgun (WGS) entry which is preliminary data.</text>
</comment>
<keyword evidence="1" id="KW-0472">Membrane</keyword>
<dbReference type="RefSeq" id="WP_192024849.1">
    <property type="nucleotide sequence ID" value="NZ_JACYTN010000004.1"/>
</dbReference>